<sequence>PRTLPPKNPQSDESHQLAQHSGEGKSVEDYYKNLNFPKNQELFTPKVLNRHPEIPHHFLPNQFINPPPQPKLPSYNPPTQPSSHPPHISLNDPSLQPPYNPPLQSLYNLPLLSNYFPTHP</sequence>
<dbReference type="Proteomes" id="UP000285326">
    <property type="component" value="Unassembled WGS sequence"/>
</dbReference>
<accession>A0A420IVG3</accession>
<dbReference type="AlphaFoldDB" id="A0A420IVG3"/>
<reference evidence="2 3" key="1">
    <citation type="journal article" date="2018" name="BMC Genomics">
        <title>Comparative genome analyses reveal sequence features reflecting distinct modes of host-adaptation between dicot and monocot powdery mildew.</title>
        <authorList>
            <person name="Wu Y."/>
            <person name="Ma X."/>
            <person name="Pan Z."/>
            <person name="Kale S.D."/>
            <person name="Song Y."/>
            <person name="King H."/>
            <person name="Zhang Q."/>
            <person name="Presley C."/>
            <person name="Deng X."/>
            <person name="Wei C.I."/>
            <person name="Xiao S."/>
        </authorList>
    </citation>
    <scope>NUCLEOTIDE SEQUENCE [LARGE SCALE GENOMIC DNA]</scope>
    <source>
        <strain evidence="2">UMSG1</strain>
    </source>
</reference>
<evidence type="ECO:0000256" key="1">
    <source>
        <dbReference type="SAM" id="MobiDB-lite"/>
    </source>
</evidence>
<name>A0A420IVG3_9PEZI</name>
<feature type="compositionally biased region" description="Pro residues" evidence="1">
    <location>
        <begin position="65"/>
        <end position="84"/>
    </location>
</feature>
<organism evidence="2 3">
    <name type="scientific">Golovinomyces cichoracearum</name>
    <dbReference type="NCBI Taxonomy" id="62708"/>
    <lineage>
        <taxon>Eukaryota</taxon>
        <taxon>Fungi</taxon>
        <taxon>Dikarya</taxon>
        <taxon>Ascomycota</taxon>
        <taxon>Pezizomycotina</taxon>
        <taxon>Leotiomycetes</taxon>
        <taxon>Erysiphales</taxon>
        <taxon>Erysiphaceae</taxon>
        <taxon>Golovinomyces</taxon>
    </lineage>
</organism>
<protein>
    <submittedName>
        <fullName evidence="2">Uncharacterized protein</fullName>
    </submittedName>
</protein>
<feature type="region of interest" description="Disordered" evidence="1">
    <location>
        <begin position="1"/>
        <end position="26"/>
    </location>
</feature>
<proteinExistence type="predicted"/>
<dbReference type="EMBL" id="MCBS01021069">
    <property type="protein sequence ID" value="RKF78536.1"/>
    <property type="molecule type" value="Genomic_DNA"/>
</dbReference>
<feature type="non-terminal residue" evidence="2">
    <location>
        <position position="1"/>
    </location>
</feature>
<evidence type="ECO:0000313" key="3">
    <source>
        <dbReference type="Proteomes" id="UP000285326"/>
    </source>
</evidence>
<gene>
    <name evidence="2" type="ORF">GcM1_210014</name>
</gene>
<evidence type="ECO:0000313" key="2">
    <source>
        <dbReference type="EMBL" id="RKF78536.1"/>
    </source>
</evidence>
<feature type="region of interest" description="Disordered" evidence="1">
    <location>
        <begin position="52"/>
        <end position="104"/>
    </location>
</feature>
<comment type="caution">
    <text evidence="2">The sequence shown here is derived from an EMBL/GenBank/DDBJ whole genome shotgun (WGS) entry which is preliminary data.</text>
</comment>